<feature type="region of interest" description="Disordered" evidence="1">
    <location>
        <begin position="1"/>
        <end position="31"/>
    </location>
</feature>
<proteinExistence type="predicted"/>
<evidence type="ECO:0000313" key="2">
    <source>
        <dbReference type="EMBL" id="CAB4322928.1"/>
    </source>
</evidence>
<accession>A0A6J5YH66</accession>
<gene>
    <name evidence="2" type="ORF">UFOPK1392_00669</name>
</gene>
<dbReference type="InterPro" id="IPR003737">
    <property type="entry name" value="GlcNAc_PI_deacetylase-related"/>
</dbReference>
<dbReference type="AlphaFoldDB" id="A0A6J5YH66"/>
<dbReference type="SUPFAM" id="SSF102588">
    <property type="entry name" value="LmbE-like"/>
    <property type="match status" value="1"/>
</dbReference>
<dbReference type="EMBL" id="CAEMXZ010000020">
    <property type="protein sequence ID" value="CAB4322928.1"/>
    <property type="molecule type" value="Genomic_DNA"/>
</dbReference>
<sequence length="269" mass="29378">MTSPEPDPGRDSESEGTLPLGGLTESALPSRDLPIPTSALAIVAHPDDAEFLCGGTLAKWAVAGCTIHHLILTDGSKGSWDAGADTAELIETRRNEQLRAARVLGSKGKVIMLGRVDGELTASSDVVDEVAYWIRVTEPAVVLAHDPWKRYRLHPDHRNAGWIALDSVVAARDPHFFPEHDVPHHRPSALLLFEADQPDHVEDITEYTDAKVDALLTHRSQFHTTHGIGDPDDVEQRERFRERVTEHAARLGAANGVGGAEIFKLITDL</sequence>
<dbReference type="Pfam" id="PF02585">
    <property type="entry name" value="PIG-L"/>
    <property type="match status" value="1"/>
</dbReference>
<organism evidence="2">
    <name type="scientific">freshwater metagenome</name>
    <dbReference type="NCBI Taxonomy" id="449393"/>
    <lineage>
        <taxon>unclassified sequences</taxon>
        <taxon>metagenomes</taxon>
        <taxon>ecological metagenomes</taxon>
    </lineage>
</organism>
<dbReference type="Gene3D" id="3.40.50.10320">
    <property type="entry name" value="LmbE-like"/>
    <property type="match status" value="1"/>
</dbReference>
<reference evidence="2" key="1">
    <citation type="submission" date="2020-05" db="EMBL/GenBank/DDBJ databases">
        <authorList>
            <person name="Chiriac C."/>
            <person name="Salcher M."/>
            <person name="Ghai R."/>
            <person name="Kavagutti S V."/>
        </authorList>
    </citation>
    <scope>NUCLEOTIDE SEQUENCE</scope>
</reference>
<dbReference type="PANTHER" id="PTHR12993">
    <property type="entry name" value="N-ACETYLGLUCOSAMINYL-PHOSPHATIDYLINOSITOL DE-N-ACETYLASE-RELATED"/>
    <property type="match status" value="1"/>
</dbReference>
<dbReference type="GO" id="GO:0016811">
    <property type="term" value="F:hydrolase activity, acting on carbon-nitrogen (but not peptide) bonds, in linear amides"/>
    <property type="evidence" value="ECO:0007669"/>
    <property type="project" value="TreeGrafter"/>
</dbReference>
<name>A0A6J5YH66_9ZZZZ</name>
<dbReference type="PANTHER" id="PTHR12993:SF11">
    <property type="entry name" value="N-ACETYLGLUCOSAMINYL-PHOSPHATIDYLINOSITOL DE-N-ACETYLASE"/>
    <property type="match status" value="1"/>
</dbReference>
<dbReference type="InterPro" id="IPR024078">
    <property type="entry name" value="LmbE-like_dom_sf"/>
</dbReference>
<protein>
    <submittedName>
        <fullName evidence="2">Unannotated protein</fullName>
    </submittedName>
</protein>
<evidence type="ECO:0000256" key="1">
    <source>
        <dbReference type="SAM" id="MobiDB-lite"/>
    </source>
</evidence>